<evidence type="ECO:0000259" key="1">
    <source>
        <dbReference type="Pfam" id="PF17921"/>
    </source>
</evidence>
<dbReference type="Pfam" id="PF17921">
    <property type="entry name" value="Integrase_H2C2"/>
    <property type="match status" value="1"/>
</dbReference>
<dbReference type="PANTHER" id="PTHR37984:SF15">
    <property type="entry name" value="INTEGRASE CATALYTIC DOMAIN-CONTAINING PROTEIN"/>
    <property type="match status" value="1"/>
</dbReference>
<dbReference type="Gene3D" id="2.40.70.10">
    <property type="entry name" value="Acid Proteases"/>
    <property type="match status" value="1"/>
</dbReference>
<dbReference type="PANTHER" id="PTHR37984">
    <property type="entry name" value="PROTEIN CBG26694"/>
    <property type="match status" value="1"/>
</dbReference>
<dbReference type="OrthoDB" id="6783748at2759"/>
<keyword evidence="3" id="KW-1185">Reference proteome</keyword>
<dbReference type="InterPro" id="IPR050951">
    <property type="entry name" value="Retrovirus_Pol_polyprotein"/>
</dbReference>
<gene>
    <name evidence="2" type="ORF">MGAL_10B079984</name>
</gene>
<reference evidence="2" key="1">
    <citation type="submission" date="2018-11" db="EMBL/GenBank/DDBJ databases">
        <authorList>
            <person name="Alioto T."/>
            <person name="Alioto T."/>
        </authorList>
    </citation>
    <scope>NUCLEOTIDE SEQUENCE</scope>
</reference>
<comment type="caution">
    <text evidence="2">The sequence shown here is derived from an EMBL/GenBank/DDBJ whole genome shotgun (WGS) entry which is preliminary data.</text>
</comment>
<name>A0A8B6CPV0_MYTGA</name>
<evidence type="ECO:0000313" key="3">
    <source>
        <dbReference type="Proteomes" id="UP000596742"/>
    </source>
</evidence>
<dbReference type="Gene3D" id="3.10.10.10">
    <property type="entry name" value="HIV Type 1 Reverse Transcriptase, subunit A, domain 1"/>
    <property type="match status" value="1"/>
</dbReference>
<organism evidence="2 3">
    <name type="scientific">Mytilus galloprovincialis</name>
    <name type="common">Mediterranean mussel</name>
    <dbReference type="NCBI Taxonomy" id="29158"/>
    <lineage>
        <taxon>Eukaryota</taxon>
        <taxon>Metazoa</taxon>
        <taxon>Spiralia</taxon>
        <taxon>Lophotrochozoa</taxon>
        <taxon>Mollusca</taxon>
        <taxon>Bivalvia</taxon>
        <taxon>Autobranchia</taxon>
        <taxon>Pteriomorphia</taxon>
        <taxon>Mytilida</taxon>
        <taxon>Mytiloidea</taxon>
        <taxon>Mytilidae</taxon>
        <taxon>Mytilinae</taxon>
        <taxon>Mytilus</taxon>
    </lineage>
</organism>
<feature type="domain" description="Integrase zinc-binding" evidence="1">
    <location>
        <begin position="417"/>
        <end position="474"/>
    </location>
</feature>
<dbReference type="AlphaFoldDB" id="A0A8B6CPV0"/>
<protein>
    <recommendedName>
        <fullName evidence="1">Integrase zinc-binding domain-containing protein</fullName>
    </recommendedName>
</protein>
<dbReference type="EMBL" id="UYJE01002156">
    <property type="protein sequence ID" value="VDI08255.1"/>
    <property type="molecule type" value="Genomic_DNA"/>
</dbReference>
<dbReference type="SUPFAM" id="SSF56672">
    <property type="entry name" value="DNA/RNA polymerases"/>
    <property type="match status" value="1"/>
</dbReference>
<dbReference type="Gene3D" id="1.10.340.70">
    <property type="match status" value="1"/>
</dbReference>
<dbReference type="FunFam" id="1.10.340.70:FF:000001">
    <property type="entry name" value="Retrovirus-related Pol polyprotein from transposon gypsy-like Protein"/>
    <property type="match status" value="1"/>
</dbReference>
<dbReference type="InterPro" id="IPR043502">
    <property type="entry name" value="DNA/RNA_pol_sf"/>
</dbReference>
<evidence type="ECO:0000313" key="2">
    <source>
        <dbReference type="EMBL" id="VDI08255.1"/>
    </source>
</evidence>
<accession>A0A8B6CPV0</accession>
<sequence>MCPSLQESNIVLNDVNGKNINTYGVAKMSIRVGKISYENNVIICDIALDAILGQDFLLKFVNKIDYKKMTLHTDEDVIQCWIGGKSNMICRVFASEGINLPANCYKWVDIQFPSAKVHDEPVYIESLYETVIEKNICVLAGIVQPVSDKLSVLVANFNNEDIDLNPNTQLGTCESCSKRVSDTDARCASVVVDNPESSPSQLPEYLKDMWERSSKHLTTDESERVAALFVKFQNVFSKTSEDIGRIENVQHRIDTGNAQPIKQMPRRLPLGKREIERQEVHKMLERGIIEPSQSYARDDENKIVQTPIEEDEAHQIRVITRSQYSERKDKVKISDCILDGWDTTEIRQLQLEDPVIGYILTAKEDSNRPQWNEISHLSSLVKTLWRQWDRLVIHIGMLYRNWTDEQNEVNVLQLLLPITKHNEVLKYLHDTPTGGHLGVEKTLDKVRQTFYWPNMKETVQKYCTKCDLCTSRKHSKESPAPMGTYIVGEPMEKIAIDIFGSSPAYR</sequence>
<proteinExistence type="predicted"/>
<dbReference type="InterPro" id="IPR041588">
    <property type="entry name" value="Integrase_H2C2"/>
</dbReference>
<dbReference type="InterPro" id="IPR021109">
    <property type="entry name" value="Peptidase_aspartic_dom_sf"/>
</dbReference>
<dbReference type="Proteomes" id="UP000596742">
    <property type="component" value="Unassembled WGS sequence"/>
</dbReference>